<sequence length="98" mass="11176">MSRIVRDSPGNEELVPLSRKSVKCPGIDKIHIYMYLILGLTAPRICVYLQRLHDNAYPNRQTTLRVKIDQLTGVLLSYRLSHVRGQTEKAALFNVVVN</sequence>
<proteinExistence type="predicted"/>
<keyword evidence="2" id="KW-1185">Reference proteome</keyword>
<evidence type="ECO:0000313" key="1">
    <source>
        <dbReference type="EMBL" id="KAH3890029.1"/>
    </source>
</evidence>
<protein>
    <submittedName>
        <fullName evidence="1">Uncharacterized protein</fullName>
    </submittedName>
</protein>
<name>A0A9D4NA81_DREPO</name>
<evidence type="ECO:0000313" key="2">
    <source>
        <dbReference type="Proteomes" id="UP000828390"/>
    </source>
</evidence>
<dbReference type="AlphaFoldDB" id="A0A9D4NA81"/>
<dbReference type="EMBL" id="JAIWYP010000001">
    <property type="protein sequence ID" value="KAH3890029.1"/>
    <property type="molecule type" value="Genomic_DNA"/>
</dbReference>
<gene>
    <name evidence="1" type="ORF">DPMN_014097</name>
</gene>
<reference evidence="1" key="2">
    <citation type="submission" date="2020-11" db="EMBL/GenBank/DDBJ databases">
        <authorList>
            <person name="McCartney M.A."/>
            <person name="Auch B."/>
            <person name="Kono T."/>
            <person name="Mallez S."/>
            <person name="Becker A."/>
            <person name="Gohl D.M."/>
            <person name="Silverstein K.A.T."/>
            <person name="Koren S."/>
            <person name="Bechman K.B."/>
            <person name="Herman A."/>
            <person name="Abrahante J.E."/>
            <person name="Garbe J."/>
        </authorList>
    </citation>
    <scope>NUCLEOTIDE SEQUENCE</scope>
    <source>
        <strain evidence="1">Duluth1</strain>
        <tissue evidence="1">Whole animal</tissue>
    </source>
</reference>
<comment type="caution">
    <text evidence="1">The sequence shown here is derived from an EMBL/GenBank/DDBJ whole genome shotgun (WGS) entry which is preliminary data.</text>
</comment>
<reference evidence="1" key="1">
    <citation type="journal article" date="2019" name="bioRxiv">
        <title>The Genome of the Zebra Mussel, Dreissena polymorpha: A Resource for Invasive Species Research.</title>
        <authorList>
            <person name="McCartney M.A."/>
            <person name="Auch B."/>
            <person name="Kono T."/>
            <person name="Mallez S."/>
            <person name="Zhang Y."/>
            <person name="Obille A."/>
            <person name="Becker A."/>
            <person name="Abrahante J.E."/>
            <person name="Garbe J."/>
            <person name="Badalamenti J.P."/>
            <person name="Herman A."/>
            <person name="Mangelson H."/>
            <person name="Liachko I."/>
            <person name="Sullivan S."/>
            <person name="Sone E.D."/>
            <person name="Koren S."/>
            <person name="Silverstein K.A.T."/>
            <person name="Beckman K.B."/>
            <person name="Gohl D.M."/>
        </authorList>
    </citation>
    <scope>NUCLEOTIDE SEQUENCE</scope>
    <source>
        <strain evidence="1">Duluth1</strain>
        <tissue evidence="1">Whole animal</tissue>
    </source>
</reference>
<organism evidence="1 2">
    <name type="scientific">Dreissena polymorpha</name>
    <name type="common">Zebra mussel</name>
    <name type="synonym">Mytilus polymorpha</name>
    <dbReference type="NCBI Taxonomy" id="45954"/>
    <lineage>
        <taxon>Eukaryota</taxon>
        <taxon>Metazoa</taxon>
        <taxon>Spiralia</taxon>
        <taxon>Lophotrochozoa</taxon>
        <taxon>Mollusca</taxon>
        <taxon>Bivalvia</taxon>
        <taxon>Autobranchia</taxon>
        <taxon>Heteroconchia</taxon>
        <taxon>Euheterodonta</taxon>
        <taxon>Imparidentia</taxon>
        <taxon>Neoheterodontei</taxon>
        <taxon>Myida</taxon>
        <taxon>Dreissenoidea</taxon>
        <taxon>Dreissenidae</taxon>
        <taxon>Dreissena</taxon>
    </lineage>
</organism>
<dbReference type="Proteomes" id="UP000828390">
    <property type="component" value="Unassembled WGS sequence"/>
</dbReference>
<accession>A0A9D4NA81</accession>